<protein>
    <recommendedName>
        <fullName evidence="4">DUF2512 family protein</fullName>
    </recommendedName>
</protein>
<dbReference type="KEGG" id="pms:KNP414_00887"/>
<evidence type="ECO:0000313" key="3">
    <source>
        <dbReference type="Proteomes" id="UP000006620"/>
    </source>
</evidence>
<sequence length="123" mass="13735">MLLRFAVKLLMNSAVLIPLLYLLTEGAASPGQLVTAAGLLTVIAFVIGDQWILRESNNGLATIADMGLGGLYFWGVSRYYDWNLSMSDLLILAGMLGVVEFMYHVILQKWDKRKNAFSYDEIE</sequence>
<dbReference type="InterPro" id="IPR019649">
    <property type="entry name" value="DUF2512"/>
</dbReference>
<evidence type="ECO:0008006" key="4">
    <source>
        <dbReference type="Google" id="ProtNLM"/>
    </source>
</evidence>
<feature type="transmembrane region" description="Helical" evidence="1">
    <location>
        <begin position="59"/>
        <end position="77"/>
    </location>
</feature>
<feature type="transmembrane region" description="Helical" evidence="1">
    <location>
        <begin position="5"/>
        <end position="23"/>
    </location>
</feature>
<dbReference type="RefSeq" id="WP_013914641.1">
    <property type="nucleotide sequence ID" value="NC_015690.1"/>
</dbReference>
<keyword evidence="1" id="KW-0472">Membrane</keyword>
<keyword evidence="1" id="KW-0812">Transmembrane</keyword>
<dbReference type="PATRIC" id="fig|1036673.3.peg.791"/>
<keyword evidence="1" id="KW-1133">Transmembrane helix</keyword>
<accession>F8F7J2</accession>
<evidence type="ECO:0000313" key="2">
    <source>
        <dbReference type="EMBL" id="AEI39477.1"/>
    </source>
</evidence>
<dbReference type="AlphaFoldDB" id="F8F7J2"/>
<feature type="transmembrane region" description="Helical" evidence="1">
    <location>
        <begin position="89"/>
        <end position="107"/>
    </location>
</feature>
<dbReference type="Proteomes" id="UP000006620">
    <property type="component" value="Chromosome"/>
</dbReference>
<reference evidence="3" key="1">
    <citation type="submission" date="2011-06" db="EMBL/GenBank/DDBJ databases">
        <title>Complete genome sequence of Paenibacillus mucilaginosus KNP414.</title>
        <authorList>
            <person name="Wang J."/>
            <person name="Hu S."/>
            <person name="Hu X."/>
            <person name="Zhang B."/>
            <person name="Dong D."/>
            <person name="Zhang S."/>
            <person name="Zhao K."/>
            <person name="Wu D."/>
        </authorList>
    </citation>
    <scope>NUCLEOTIDE SEQUENCE [LARGE SCALE GENOMIC DNA]</scope>
    <source>
        <strain evidence="3">KNP414</strain>
    </source>
</reference>
<evidence type="ECO:0000256" key="1">
    <source>
        <dbReference type="SAM" id="Phobius"/>
    </source>
</evidence>
<feature type="transmembrane region" description="Helical" evidence="1">
    <location>
        <begin position="29"/>
        <end position="47"/>
    </location>
</feature>
<dbReference type="HOGENOM" id="CLU_128610_2_0_9"/>
<reference evidence="2 3" key="2">
    <citation type="journal article" date="2013" name="Genome Announc.">
        <title>Genome Sequence of Growth-Improving Paenibacillus mucilaginosus Strain KNP414.</title>
        <authorList>
            <person name="Lu J.J."/>
            <person name="Wang J.F."/>
            <person name="Hu X.F."/>
        </authorList>
    </citation>
    <scope>NUCLEOTIDE SEQUENCE [LARGE SCALE GENOMIC DNA]</scope>
    <source>
        <strain evidence="2 3">KNP414</strain>
    </source>
</reference>
<name>F8F7J2_PAEMK</name>
<gene>
    <name evidence="2" type="ordered locus">KNP414_00887</name>
</gene>
<proteinExistence type="predicted"/>
<dbReference type="Pfam" id="PF10710">
    <property type="entry name" value="DUF2512"/>
    <property type="match status" value="1"/>
</dbReference>
<organism evidence="2 3">
    <name type="scientific">Paenibacillus mucilaginosus (strain KNP414)</name>
    <dbReference type="NCBI Taxonomy" id="1036673"/>
    <lineage>
        <taxon>Bacteria</taxon>
        <taxon>Bacillati</taxon>
        <taxon>Bacillota</taxon>
        <taxon>Bacilli</taxon>
        <taxon>Bacillales</taxon>
        <taxon>Paenibacillaceae</taxon>
        <taxon>Paenibacillus</taxon>
    </lineage>
</organism>
<dbReference type="EMBL" id="CP002869">
    <property type="protein sequence ID" value="AEI39477.1"/>
    <property type="molecule type" value="Genomic_DNA"/>
</dbReference>